<dbReference type="STRING" id="2074.BG845_06495"/>
<dbReference type="InterPro" id="IPR036086">
    <property type="entry name" value="ParB/Sulfiredoxin_sf"/>
</dbReference>
<dbReference type="Proteomes" id="UP000194360">
    <property type="component" value="Unassembled WGS sequence"/>
</dbReference>
<gene>
    <name evidence="1" type="ORF">BG845_06495</name>
</gene>
<evidence type="ECO:0000313" key="1">
    <source>
        <dbReference type="EMBL" id="OSY34864.1"/>
    </source>
</evidence>
<sequence>MHNPLRGLDSTGADRLVPYQDAVLALGRDGDMIEYPDDIRVDRIVGTVGRADDFDAEFRLRNPDLQGRWNSVADLMARPDTPLPRIELMRLGEMYFVVDGHHRVSVARARGHLVIPARIRWVCTVAYAMACLRAMHLPSKAAEREFLARIPLPNDVRTELWLDRSADWMRLADAAEAWGYRESLHGAPPRDRRALAARWWKHEVVPIVHHLRRAGIGVGLRDIQLYAAATATRDRRGVSAWPALRATSVDAPGGG</sequence>
<protein>
    <recommendedName>
        <fullName evidence="3">ParB-like nuclease domain protein</fullName>
    </recommendedName>
</protein>
<dbReference type="RefSeq" id="WP_174824410.1">
    <property type="nucleotide sequence ID" value="NZ_AP018920.1"/>
</dbReference>
<organism evidence="1 2">
    <name type="scientific">Pseudonocardia autotrophica</name>
    <name type="common">Amycolata autotrophica</name>
    <name type="synonym">Nocardia autotrophica</name>
    <dbReference type="NCBI Taxonomy" id="2074"/>
    <lineage>
        <taxon>Bacteria</taxon>
        <taxon>Bacillati</taxon>
        <taxon>Actinomycetota</taxon>
        <taxon>Actinomycetes</taxon>
        <taxon>Pseudonocardiales</taxon>
        <taxon>Pseudonocardiaceae</taxon>
        <taxon>Pseudonocardia</taxon>
    </lineage>
</organism>
<dbReference type="AlphaFoldDB" id="A0A1Y2MHW0"/>
<accession>A0A1Y2MHW0</accession>
<evidence type="ECO:0000313" key="2">
    <source>
        <dbReference type="Proteomes" id="UP000194360"/>
    </source>
</evidence>
<proteinExistence type="predicted"/>
<evidence type="ECO:0008006" key="3">
    <source>
        <dbReference type="Google" id="ProtNLM"/>
    </source>
</evidence>
<comment type="caution">
    <text evidence="1">The sequence shown here is derived from an EMBL/GenBank/DDBJ whole genome shotgun (WGS) entry which is preliminary data.</text>
</comment>
<reference evidence="1 2" key="1">
    <citation type="submission" date="2016-09" db="EMBL/GenBank/DDBJ databases">
        <title>Pseudonocardia autotrophica DSM535, a candidate organism with high potential of specific P450 cytochromes.</title>
        <authorList>
            <person name="Grumaz C."/>
            <person name="Vainshtein Y."/>
            <person name="Kirstahler P."/>
            <person name="Sohn K."/>
        </authorList>
    </citation>
    <scope>NUCLEOTIDE SEQUENCE [LARGE SCALE GENOMIC DNA]</scope>
    <source>
        <strain evidence="1 2">DSM 535</strain>
    </source>
</reference>
<keyword evidence="2" id="KW-1185">Reference proteome</keyword>
<dbReference type="SUPFAM" id="SSF110849">
    <property type="entry name" value="ParB/Sulfiredoxin"/>
    <property type="match status" value="1"/>
</dbReference>
<dbReference type="EMBL" id="MIGB01000064">
    <property type="protein sequence ID" value="OSY34864.1"/>
    <property type="molecule type" value="Genomic_DNA"/>
</dbReference>
<name>A0A1Y2MHW0_PSEAH</name>